<proteinExistence type="predicted"/>
<keyword evidence="3" id="KW-1185">Reference proteome</keyword>
<accession>B6QQI9</accession>
<dbReference type="OrthoDB" id="6508832at2759"/>
<dbReference type="Proteomes" id="UP000001294">
    <property type="component" value="Unassembled WGS sequence"/>
</dbReference>
<evidence type="ECO:0000259" key="1">
    <source>
        <dbReference type="Pfam" id="PF05347"/>
    </source>
</evidence>
<dbReference type="EMBL" id="DS995904">
    <property type="protein sequence ID" value="EEA20360.1"/>
    <property type="molecule type" value="Genomic_DNA"/>
</dbReference>
<dbReference type="AlphaFoldDB" id="B6QQI9"/>
<dbReference type="PhylomeDB" id="B6QQI9"/>
<dbReference type="CDD" id="cd20273">
    <property type="entry name" value="Complex1_LYR_unchar"/>
    <property type="match status" value="1"/>
</dbReference>
<reference evidence="3" key="1">
    <citation type="journal article" date="2015" name="Genome Announc.">
        <title>Genome sequence of the AIDS-associated pathogen Penicillium marneffei (ATCC18224) and its near taxonomic relative Talaromyces stipitatus (ATCC10500).</title>
        <authorList>
            <person name="Nierman W.C."/>
            <person name="Fedorova-Abrams N.D."/>
            <person name="Andrianopoulos A."/>
        </authorList>
    </citation>
    <scope>NUCLEOTIDE SEQUENCE [LARGE SCALE GENOMIC DNA]</scope>
    <source>
        <strain evidence="3">ATCC 18224 / CBS 334.59 / QM 7333</strain>
    </source>
</reference>
<sequence>MKWGDCAGKNGVHRHTCFALYRALLRQCSELPSTTGGNETLSRIVRREFNRNRTLKSPTKTIHSLQAGYEALDIMHAAAHGDSASMSRITQIVHDIESRPKQKRNQARIPTTLGLREKKRAENIAFQRQTMYRHPDAEPILSRPRHSVAGQRHIPILVTARGVPFLRIKKPQPQNLSRIIRHKLRFKDKLVERRDRLLIDTLFAKDEEDWDRLVEGQPVTAQVIKAHQDLPWVGGTWLESPLQCYKKAFYDNIEFEKKQQALAEKMWEVVLAERKLAAEEEARKRGAGKPPSLVFWRAWIQNFRKKLLG</sequence>
<dbReference type="Pfam" id="PF05347">
    <property type="entry name" value="Complex1_LYR"/>
    <property type="match status" value="1"/>
</dbReference>
<organism evidence="2 3">
    <name type="scientific">Talaromyces marneffei (strain ATCC 18224 / CBS 334.59 / QM 7333)</name>
    <name type="common">Penicillium marneffei</name>
    <dbReference type="NCBI Taxonomy" id="441960"/>
    <lineage>
        <taxon>Eukaryota</taxon>
        <taxon>Fungi</taxon>
        <taxon>Dikarya</taxon>
        <taxon>Ascomycota</taxon>
        <taxon>Pezizomycotina</taxon>
        <taxon>Eurotiomycetes</taxon>
        <taxon>Eurotiomycetidae</taxon>
        <taxon>Eurotiales</taxon>
        <taxon>Trichocomaceae</taxon>
        <taxon>Talaromyces</taxon>
        <taxon>Talaromyces sect. Talaromyces</taxon>
    </lineage>
</organism>
<dbReference type="STRING" id="441960.B6QQI9"/>
<dbReference type="VEuPathDB" id="FungiDB:PMAA_042070"/>
<dbReference type="InterPro" id="IPR008011">
    <property type="entry name" value="Complex1_LYR_dom"/>
</dbReference>
<protein>
    <submittedName>
        <fullName evidence="2">DNA repair protein (Rad1), putative</fullName>
    </submittedName>
</protein>
<dbReference type="HOGENOM" id="CLU_042937_1_1_1"/>
<dbReference type="InterPro" id="IPR046896">
    <property type="entry name" value="Cup1-like_N"/>
</dbReference>
<feature type="domain" description="Complex 1 LYR protein" evidence="1">
    <location>
        <begin position="17"/>
        <end position="73"/>
    </location>
</feature>
<name>B6QQI9_TALMQ</name>
<gene>
    <name evidence="2" type="ORF">PMAA_042070</name>
</gene>
<evidence type="ECO:0000313" key="3">
    <source>
        <dbReference type="Proteomes" id="UP000001294"/>
    </source>
</evidence>
<evidence type="ECO:0000313" key="2">
    <source>
        <dbReference type="EMBL" id="EEA20360.1"/>
    </source>
</evidence>